<dbReference type="CDD" id="cd09117">
    <property type="entry name" value="PLDc_Bfil_DEXD_like"/>
    <property type="match status" value="1"/>
</dbReference>
<dbReference type="InterPro" id="IPR025202">
    <property type="entry name" value="PLD-like_dom"/>
</dbReference>
<sequence>MTPGFVGGRTWGEIAAAVGSARQRHAAVAFLGVDAPDILPMRRGDTLVVNASDSAVRSRATSPDAIRKYLEAGVRVYNERDLHAKVIATSQRAVVGSANASARSRDLALEAVVITEDPTVVTEVKRFVTGLAEDPKRLTAQDLPRLQKLWEEGEANDPGRAVPGVNRDPEGLITDLSAGFVLMSMSDQPIDPAACAKITRRVRKGHRESSIGVDWLVLGRRDEGYPLGTVLFVVDDEGVDPPWVITSEPTPFPDNPRSRYQSYRYQRDQAGKWCSWEELDGPLKELSSLVDEDGGYLQGSFDDRSGIGPALLEQWGIESPALPPRKKLRRRQER</sequence>
<comment type="caution">
    <text evidence="2">The sequence shown here is derived from an EMBL/GenBank/DDBJ whole genome shotgun (WGS) entry which is preliminary data.</text>
</comment>
<dbReference type="SUPFAM" id="SSF56024">
    <property type="entry name" value="Phospholipase D/nuclease"/>
    <property type="match status" value="1"/>
</dbReference>
<evidence type="ECO:0000313" key="3">
    <source>
        <dbReference type="Proteomes" id="UP001160334"/>
    </source>
</evidence>
<dbReference type="EMBL" id="JARXVC010000024">
    <property type="protein sequence ID" value="MDH6284600.1"/>
    <property type="molecule type" value="Genomic_DNA"/>
</dbReference>
<evidence type="ECO:0000259" key="1">
    <source>
        <dbReference type="Pfam" id="PF13091"/>
    </source>
</evidence>
<accession>A0ABT6ML34</accession>
<dbReference type="Pfam" id="PF13091">
    <property type="entry name" value="PLDc_2"/>
    <property type="match status" value="1"/>
</dbReference>
<protein>
    <recommendedName>
        <fullName evidence="1">Phospholipase D-like domain-containing protein</fullName>
    </recommendedName>
</protein>
<keyword evidence="3" id="KW-1185">Reference proteome</keyword>
<organism evidence="2 3">
    <name type="scientific">Prescottella agglutinans</name>
    <dbReference type="NCBI Taxonomy" id="1644129"/>
    <lineage>
        <taxon>Bacteria</taxon>
        <taxon>Bacillati</taxon>
        <taxon>Actinomycetota</taxon>
        <taxon>Actinomycetes</taxon>
        <taxon>Mycobacteriales</taxon>
        <taxon>Nocardiaceae</taxon>
        <taxon>Prescottella</taxon>
    </lineage>
</organism>
<dbReference type="Proteomes" id="UP001160334">
    <property type="component" value="Unassembled WGS sequence"/>
</dbReference>
<dbReference type="Gene3D" id="3.30.870.10">
    <property type="entry name" value="Endonuclease Chain A"/>
    <property type="match status" value="1"/>
</dbReference>
<reference evidence="2 3" key="1">
    <citation type="submission" date="2023-04" db="EMBL/GenBank/DDBJ databases">
        <title>Forest soil microbial communities from Buena Vista Peninsula, Colon Province, Panama.</title>
        <authorList>
            <person name="Bouskill N."/>
        </authorList>
    </citation>
    <scope>NUCLEOTIDE SEQUENCE [LARGE SCALE GENOMIC DNA]</scope>
    <source>
        <strain evidence="2 3">CFH S0262</strain>
    </source>
</reference>
<evidence type="ECO:0000313" key="2">
    <source>
        <dbReference type="EMBL" id="MDH6284600.1"/>
    </source>
</evidence>
<name>A0ABT6ML34_9NOCA</name>
<proteinExistence type="predicted"/>
<feature type="domain" description="Phospholipase D-like" evidence="1">
    <location>
        <begin position="61"/>
        <end position="126"/>
    </location>
</feature>
<dbReference type="RefSeq" id="WP_280763815.1">
    <property type="nucleotide sequence ID" value="NZ_JARXVC010000024.1"/>
</dbReference>
<gene>
    <name evidence="2" type="ORF">M2280_005861</name>
</gene>